<dbReference type="OrthoDB" id="550575at2759"/>
<dbReference type="InterPro" id="IPR006553">
    <property type="entry name" value="Leu-rich_rpt_Cys-con_subtyp"/>
</dbReference>
<comment type="caution">
    <text evidence="2">The sequence shown here is derived from an EMBL/GenBank/DDBJ whole genome shotgun (WGS) entry which is preliminary data.</text>
</comment>
<dbReference type="EMBL" id="CAMXCT030000195">
    <property type="protein sequence ID" value="CAL4762621.1"/>
    <property type="molecule type" value="Genomic_DNA"/>
</dbReference>
<dbReference type="AlphaFoldDB" id="A0A9P1BKZ8"/>
<dbReference type="InterPro" id="IPR032675">
    <property type="entry name" value="LRR_dom_sf"/>
</dbReference>
<dbReference type="PANTHER" id="PTHR13318">
    <property type="entry name" value="PARTNER OF PAIRED, ISOFORM B-RELATED"/>
    <property type="match status" value="1"/>
</dbReference>
<accession>A0A9P1BKZ8</accession>
<dbReference type="GO" id="GO:0019005">
    <property type="term" value="C:SCF ubiquitin ligase complex"/>
    <property type="evidence" value="ECO:0007669"/>
    <property type="project" value="TreeGrafter"/>
</dbReference>
<dbReference type="SUPFAM" id="SSF52047">
    <property type="entry name" value="RNI-like"/>
    <property type="match status" value="1"/>
</dbReference>
<name>A0A9P1BKZ8_9DINO</name>
<evidence type="ECO:0000313" key="2">
    <source>
        <dbReference type="EMBL" id="CAI3975309.1"/>
    </source>
</evidence>
<gene>
    <name evidence="2" type="ORF">C1SCF055_LOCUS3644</name>
</gene>
<dbReference type="Proteomes" id="UP001152797">
    <property type="component" value="Unassembled WGS sequence"/>
</dbReference>
<evidence type="ECO:0000313" key="3">
    <source>
        <dbReference type="EMBL" id="CAL1128684.1"/>
    </source>
</evidence>
<dbReference type="SMART" id="SM00367">
    <property type="entry name" value="LRR_CC"/>
    <property type="match status" value="7"/>
</dbReference>
<evidence type="ECO:0000313" key="5">
    <source>
        <dbReference type="Proteomes" id="UP001152797"/>
    </source>
</evidence>
<proteinExistence type="predicted"/>
<evidence type="ECO:0000313" key="4">
    <source>
        <dbReference type="EMBL" id="CAL4762621.1"/>
    </source>
</evidence>
<reference evidence="3" key="2">
    <citation type="submission" date="2024-04" db="EMBL/GenBank/DDBJ databases">
        <authorList>
            <person name="Chen Y."/>
            <person name="Shah S."/>
            <person name="Dougan E. K."/>
            <person name="Thang M."/>
            <person name="Chan C."/>
        </authorList>
    </citation>
    <scope>NUCLEOTIDE SEQUENCE [LARGE SCALE GENOMIC DNA]</scope>
</reference>
<evidence type="ECO:0000259" key="1">
    <source>
        <dbReference type="Pfam" id="PF25372"/>
    </source>
</evidence>
<dbReference type="InterPro" id="IPR057207">
    <property type="entry name" value="FBXL15_LRR"/>
</dbReference>
<dbReference type="EMBL" id="CAMXCT020000195">
    <property type="protein sequence ID" value="CAL1128684.1"/>
    <property type="molecule type" value="Genomic_DNA"/>
</dbReference>
<sequence length="352" mass="38315">MSGHSSHSSLLGLGEVAKELFCFLPIHDLFPLFCASGACCGLCRLSLSTLRLQAFGSGASEALLWLVKLPLTDRGASIREINASFCHLTSATLQQLPQLPALERLNLDGCQDVDDEGLAAIATRCRSLKSFSIYWNVKVTDEGLGKVLRAQPCGRLQELCFSGCKFLSDETLQRIIGRAPHLQLLDLTRCPKVSDLGATLVCENLPELQIFRLYAMAQLNPSAFAQLQRLPLLKELDLCGCRSEDDHVIAFLAQAETGVLQTFNLTWCCALTDATMLAIAKYCTRLKWLSFFGNLNVTAAAVEALAASSCGSSLRYLDLRGLAAAFPYGDGTRGAGEVRNLFPQLISTELHH</sequence>
<protein>
    <submittedName>
        <fullName evidence="4">F-box protein At3g58530</fullName>
    </submittedName>
</protein>
<dbReference type="EMBL" id="CAMXCT010000195">
    <property type="protein sequence ID" value="CAI3975309.1"/>
    <property type="molecule type" value="Genomic_DNA"/>
</dbReference>
<organism evidence="2">
    <name type="scientific">Cladocopium goreaui</name>
    <dbReference type="NCBI Taxonomy" id="2562237"/>
    <lineage>
        <taxon>Eukaryota</taxon>
        <taxon>Sar</taxon>
        <taxon>Alveolata</taxon>
        <taxon>Dinophyceae</taxon>
        <taxon>Suessiales</taxon>
        <taxon>Symbiodiniaceae</taxon>
        <taxon>Cladocopium</taxon>
    </lineage>
</organism>
<dbReference type="Gene3D" id="3.80.10.10">
    <property type="entry name" value="Ribonuclease Inhibitor"/>
    <property type="match status" value="3"/>
</dbReference>
<dbReference type="PANTHER" id="PTHR13318:SF95">
    <property type="entry name" value="F-BOX PROTEIN YLR352W"/>
    <property type="match status" value="1"/>
</dbReference>
<feature type="domain" description="F-box/LRR-repeat protein 15-like leucin rich repeat" evidence="1">
    <location>
        <begin position="62"/>
        <end position="209"/>
    </location>
</feature>
<dbReference type="Pfam" id="PF25372">
    <property type="entry name" value="DUF7885"/>
    <property type="match status" value="1"/>
</dbReference>
<reference evidence="2" key="1">
    <citation type="submission" date="2022-10" db="EMBL/GenBank/DDBJ databases">
        <authorList>
            <person name="Chen Y."/>
            <person name="Dougan E. K."/>
            <person name="Chan C."/>
            <person name="Rhodes N."/>
            <person name="Thang M."/>
        </authorList>
    </citation>
    <scope>NUCLEOTIDE SEQUENCE</scope>
</reference>
<keyword evidence="5" id="KW-1185">Reference proteome</keyword>
<dbReference type="GO" id="GO:0031146">
    <property type="term" value="P:SCF-dependent proteasomal ubiquitin-dependent protein catabolic process"/>
    <property type="evidence" value="ECO:0007669"/>
    <property type="project" value="TreeGrafter"/>
</dbReference>